<keyword evidence="7" id="KW-0812">Transmembrane</keyword>
<dbReference type="Proteomes" id="UP001597110">
    <property type="component" value="Unassembled WGS sequence"/>
</dbReference>
<sequence length="389" mass="41362">MQNDTGIAMTDLTAIDALIGRELPAARAGDRVAYGRIVAACQNTVTAVALAITRDVPASEDIAQNAFLSAWQHIKRLQNPASFLPWLRQITRNLARDHLRAGRHRPLDGEGAELAIELAADPSPTPSEWLEADERERAAADLISSLPEDSREVLLLYYREGQSSQQVAMLLGLSDAAVRKRLSRARQSLRDDLLRRFGDFAASSAPGAAFTAVVATALATAAPPVAAKAILTAGAVGGANSLSKIALGAAGSIGIGMLAAFAGIWLGTRKQLKGAIDEEERRGLIRSAVVNSLATVGFLVSILLLTRFDDGWLLPVLATLVFMAVVFHQSMVVQPRVLARRHALEAQRDPVGAARQRRKERIQCWLGAGIGLICGLGGLIAGLVASGRL</sequence>
<dbReference type="CDD" id="cd06171">
    <property type="entry name" value="Sigma70_r4"/>
    <property type="match status" value="1"/>
</dbReference>
<name>A0ABW2YI92_9GAMM</name>
<evidence type="ECO:0000256" key="5">
    <source>
        <dbReference type="ARBA" id="ARBA00023163"/>
    </source>
</evidence>
<feature type="transmembrane region" description="Helical" evidence="7">
    <location>
        <begin position="364"/>
        <end position="385"/>
    </location>
</feature>
<keyword evidence="5 6" id="KW-0804">Transcription</keyword>
<evidence type="ECO:0000256" key="4">
    <source>
        <dbReference type="ARBA" id="ARBA00023125"/>
    </source>
</evidence>
<feature type="domain" description="RNA polymerase sigma factor 70 region 4 type 2" evidence="9">
    <location>
        <begin position="139"/>
        <end position="189"/>
    </location>
</feature>
<organism evidence="10 11">
    <name type="scientific">Lysobacter brunescens</name>
    <dbReference type="NCBI Taxonomy" id="262323"/>
    <lineage>
        <taxon>Bacteria</taxon>
        <taxon>Pseudomonadati</taxon>
        <taxon>Pseudomonadota</taxon>
        <taxon>Gammaproteobacteria</taxon>
        <taxon>Lysobacterales</taxon>
        <taxon>Lysobacteraceae</taxon>
        <taxon>Lysobacter</taxon>
    </lineage>
</organism>
<protein>
    <recommendedName>
        <fullName evidence="6">RNA polymerase sigma factor</fullName>
    </recommendedName>
</protein>
<keyword evidence="2 6" id="KW-0805">Transcription regulation</keyword>
<dbReference type="PANTHER" id="PTHR43133">
    <property type="entry name" value="RNA POLYMERASE ECF-TYPE SIGMA FACTO"/>
    <property type="match status" value="1"/>
</dbReference>
<keyword evidence="7" id="KW-0472">Membrane</keyword>
<keyword evidence="3 6" id="KW-0731">Sigma factor</keyword>
<dbReference type="Gene3D" id="1.10.1740.10">
    <property type="match status" value="1"/>
</dbReference>
<feature type="domain" description="RNA polymerase sigma-70 region 2" evidence="8">
    <location>
        <begin position="38"/>
        <end position="103"/>
    </location>
</feature>
<dbReference type="InterPro" id="IPR014284">
    <property type="entry name" value="RNA_pol_sigma-70_dom"/>
</dbReference>
<dbReference type="EMBL" id="JBHTIF010000007">
    <property type="protein sequence ID" value="MFD0727633.1"/>
    <property type="molecule type" value="Genomic_DNA"/>
</dbReference>
<evidence type="ECO:0000313" key="10">
    <source>
        <dbReference type="EMBL" id="MFD0727633.1"/>
    </source>
</evidence>
<keyword evidence="4 6" id="KW-0238">DNA-binding</keyword>
<dbReference type="RefSeq" id="WP_386826480.1">
    <property type="nucleotide sequence ID" value="NZ_JBHTIF010000007.1"/>
</dbReference>
<dbReference type="Gene3D" id="1.10.10.10">
    <property type="entry name" value="Winged helix-like DNA-binding domain superfamily/Winged helix DNA-binding domain"/>
    <property type="match status" value="1"/>
</dbReference>
<evidence type="ECO:0000256" key="7">
    <source>
        <dbReference type="SAM" id="Phobius"/>
    </source>
</evidence>
<evidence type="ECO:0000256" key="3">
    <source>
        <dbReference type="ARBA" id="ARBA00023082"/>
    </source>
</evidence>
<comment type="caution">
    <text evidence="10">The sequence shown here is derived from an EMBL/GenBank/DDBJ whole genome shotgun (WGS) entry which is preliminary data.</text>
</comment>
<dbReference type="InterPro" id="IPR036388">
    <property type="entry name" value="WH-like_DNA-bd_sf"/>
</dbReference>
<proteinExistence type="inferred from homology"/>
<dbReference type="PROSITE" id="PS01063">
    <property type="entry name" value="SIGMA70_ECF"/>
    <property type="match status" value="1"/>
</dbReference>
<dbReference type="InterPro" id="IPR013249">
    <property type="entry name" value="RNA_pol_sigma70_r4_t2"/>
</dbReference>
<feature type="transmembrane region" description="Helical" evidence="7">
    <location>
        <begin position="312"/>
        <end position="333"/>
    </location>
</feature>
<dbReference type="InterPro" id="IPR013325">
    <property type="entry name" value="RNA_pol_sigma_r2"/>
</dbReference>
<dbReference type="InterPro" id="IPR000838">
    <property type="entry name" value="RNA_pol_sigma70_ECF_CS"/>
</dbReference>
<comment type="similarity">
    <text evidence="1 6">Belongs to the sigma-70 factor family. ECF subfamily.</text>
</comment>
<dbReference type="InterPro" id="IPR039425">
    <property type="entry name" value="RNA_pol_sigma-70-like"/>
</dbReference>
<dbReference type="Pfam" id="PF04542">
    <property type="entry name" value="Sigma70_r2"/>
    <property type="match status" value="1"/>
</dbReference>
<dbReference type="InterPro" id="IPR013324">
    <property type="entry name" value="RNA_pol_sigma_r3/r4-like"/>
</dbReference>
<evidence type="ECO:0000313" key="11">
    <source>
        <dbReference type="Proteomes" id="UP001597110"/>
    </source>
</evidence>
<keyword evidence="7" id="KW-1133">Transmembrane helix</keyword>
<keyword evidence="11" id="KW-1185">Reference proteome</keyword>
<feature type="transmembrane region" description="Helical" evidence="7">
    <location>
        <begin position="245"/>
        <end position="267"/>
    </location>
</feature>
<evidence type="ECO:0000256" key="1">
    <source>
        <dbReference type="ARBA" id="ARBA00010641"/>
    </source>
</evidence>
<accession>A0ABW2YI92</accession>
<feature type="transmembrane region" description="Helical" evidence="7">
    <location>
        <begin position="288"/>
        <end position="306"/>
    </location>
</feature>
<dbReference type="SUPFAM" id="SSF88946">
    <property type="entry name" value="Sigma2 domain of RNA polymerase sigma factors"/>
    <property type="match status" value="1"/>
</dbReference>
<evidence type="ECO:0000259" key="8">
    <source>
        <dbReference type="Pfam" id="PF04542"/>
    </source>
</evidence>
<evidence type="ECO:0000256" key="2">
    <source>
        <dbReference type="ARBA" id="ARBA00023015"/>
    </source>
</evidence>
<dbReference type="SUPFAM" id="SSF88659">
    <property type="entry name" value="Sigma3 and sigma4 domains of RNA polymerase sigma factors"/>
    <property type="match status" value="1"/>
</dbReference>
<evidence type="ECO:0000259" key="9">
    <source>
        <dbReference type="Pfam" id="PF08281"/>
    </source>
</evidence>
<reference evidence="11" key="1">
    <citation type="journal article" date="2019" name="Int. J. Syst. Evol. Microbiol.">
        <title>The Global Catalogue of Microorganisms (GCM) 10K type strain sequencing project: providing services to taxonomists for standard genome sequencing and annotation.</title>
        <authorList>
            <consortium name="The Broad Institute Genomics Platform"/>
            <consortium name="The Broad Institute Genome Sequencing Center for Infectious Disease"/>
            <person name="Wu L."/>
            <person name="Ma J."/>
        </authorList>
    </citation>
    <scope>NUCLEOTIDE SEQUENCE [LARGE SCALE GENOMIC DNA]</scope>
    <source>
        <strain evidence="11">CCUG 55585</strain>
    </source>
</reference>
<gene>
    <name evidence="10" type="ORF">ACFQ0E_18730</name>
</gene>
<dbReference type="PANTHER" id="PTHR43133:SF25">
    <property type="entry name" value="RNA POLYMERASE SIGMA FACTOR RFAY-RELATED"/>
    <property type="match status" value="1"/>
</dbReference>
<dbReference type="NCBIfam" id="TIGR02937">
    <property type="entry name" value="sigma70-ECF"/>
    <property type="match status" value="1"/>
</dbReference>
<evidence type="ECO:0000256" key="6">
    <source>
        <dbReference type="RuleBase" id="RU000716"/>
    </source>
</evidence>
<dbReference type="Pfam" id="PF08281">
    <property type="entry name" value="Sigma70_r4_2"/>
    <property type="match status" value="1"/>
</dbReference>
<dbReference type="InterPro" id="IPR007627">
    <property type="entry name" value="RNA_pol_sigma70_r2"/>
</dbReference>